<feature type="chain" id="PRO_5017036058" evidence="1">
    <location>
        <begin position="20"/>
        <end position="638"/>
    </location>
</feature>
<dbReference type="AlphaFoldDB" id="A0A377J5X8"/>
<proteinExistence type="predicted"/>
<evidence type="ECO:0000256" key="1">
    <source>
        <dbReference type="SAM" id="SignalP"/>
    </source>
</evidence>
<keyword evidence="1" id="KW-0732">Signal</keyword>
<protein>
    <submittedName>
        <fullName evidence="2">Protein of uncharacterized function (DUF1561)</fullName>
    </submittedName>
</protein>
<dbReference type="Pfam" id="PF07598">
    <property type="entry name" value="DUF1561"/>
    <property type="match status" value="1"/>
</dbReference>
<dbReference type="OrthoDB" id="5313874at2"/>
<dbReference type="EMBL" id="UGHV01000001">
    <property type="protein sequence ID" value="STO97897.1"/>
    <property type="molecule type" value="Genomic_DNA"/>
</dbReference>
<accession>A0A377J5X8</accession>
<dbReference type="Proteomes" id="UP000254841">
    <property type="component" value="Unassembled WGS sequence"/>
</dbReference>
<feature type="signal peptide" evidence="1">
    <location>
        <begin position="1"/>
        <end position="19"/>
    </location>
</feature>
<sequence>MKVLFTIAFALQSALYPLAAEVLESKPAPVVQHKVQPPKDRSLQVVTSKGYKLCYAPTFSSYAAHYSYIGLVDCSSRRAIPARFDAFGRIGFNINKTWLCLTAPDSVWAREKTFDYLFLSPCVINLKAQQWKVQNGRFVSREAFYSIKDDGSYLYAAKPRDKKLFFHKLSPSMTEWSKTIAMPGNLSIFMWIGWDLIDRYGQQRYFLRSNYSDKNTMILYYNLMSGHIAEYYEPTGRLYCMYSDTRKQNWDWVWWALCDDTKPPKVNRAYFKPIPVGQNLYSFEDKDGNILRVTRYGYYWGVPYTVNKRYIAKDTGKSPTSAFVVDPYMEVWLRFIYANAGRNLHNCPAPGHWLGDPYKKKTNIPPLPPSFNLSEQWIQRLFAIDYSTDMTTPASGICGVCLLQAYQMIAELLHFQTPLTSGGYFFDTAPGRNPFPSFQARNSILHQTLEDIMSYYNYPVTGRRDSFLRNVERAYASSISMLPQYDWTMLGQGVTQAEVDSLMQRVINSPAGSVFLFTMARFDPDLRTLTAHAVPVLRLQSGVVTIPANSLVTMEEYRARLVPANSVAELRERLGRFAGRHINVVGLGVFSVDRAYRNGFEGIVSLSDCSGDGSDRRGNGLLPLPELLNQCISGRCEY</sequence>
<organism evidence="2 3">
    <name type="scientific">Helicobacter canis</name>
    <dbReference type="NCBI Taxonomy" id="29419"/>
    <lineage>
        <taxon>Bacteria</taxon>
        <taxon>Pseudomonadati</taxon>
        <taxon>Campylobacterota</taxon>
        <taxon>Epsilonproteobacteria</taxon>
        <taxon>Campylobacterales</taxon>
        <taxon>Helicobacteraceae</taxon>
        <taxon>Helicobacter</taxon>
    </lineage>
</organism>
<gene>
    <name evidence="2" type="ORF">NCTC12410_01738</name>
</gene>
<evidence type="ECO:0000313" key="3">
    <source>
        <dbReference type="Proteomes" id="UP000254841"/>
    </source>
</evidence>
<dbReference type="InterPro" id="IPR011455">
    <property type="entry name" value="DUF1561"/>
</dbReference>
<reference evidence="2 3" key="1">
    <citation type="submission" date="2018-06" db="EMBL/GenBank/DDBJ databases">
        <authorList>
            <consortium name="Pathogen Informatics"/>
            <person name="Doyle S."/>
        </authorList>
    </citation>
    <scope>NUCLEOTIDE SEQUENCE [LARGE SCALE GENOMIC DNA]</scope>
    <source>
        <strain evidence="2 3">NCTC12410</strain>
    </source>
</reference>
<dbReference type="RefSeq" id="WP_115012096.1">
    <property type="nucleotide sequence ID" value="NZ_UGHV01000001.1"/>
</dbReference>
<name>A0A377J5X8_9HELI</name>
<evidence type="ECO:0000313" key="2">
    <source>
        <dbReference type="EMBL" id="STO97897.1"/>
    </source>
</evidence>